<dbReference type="Proteomes" id="UP000261640">
    <property type="component" value="Unplaced"/>
</dbReference>
<dbReference type="PANTHER" id="PTHR46147">
    <property type="entry name" value="HISTONE-LYSINE N-METHYLTRANSFERASE ASH1"/>
    <property type="match status" value="1"/>
</dbReference>
<feature type="compositionally biased region" description="Low complexity" evidence="3">
    <location>
        <begin position="589"/>
        <end position="605"/>
    </location>
</feature>
<dbReference type="AlphaFoldDB" id="A0A7N8XIY1"/>
<feature type="compositionally biased region" description="Basic and acidic residues" evidence="3">
    <location>
        <begin position="1"/>
        <end position="16"/>
    </location>
</feature>
<feature type="compositionally biased region" description="Gly residues" evidence="3">
    <location>
        <begin position="940"/>
        <end position="954"/>
    </location>
</feature>
<protein>
    <submittedName>
        <fullName evidence="4">SET binding protein 1</fullName>
    </submittedName>
</protein>
<reference evidence="4" key="1">
    <citation type="submission" date="2025-08" db="UniProtKB">
        <authorList>
            <consortium name="Ensembl"/>
        </authorList>
    </citation>
    <scope>IDENTIFICATION</scope>
</reference>
<comment type="subcellular location">
    <subcellularLocation>
        <location evidence="1">Nucleus</location>
    </subcellularLocation>
</comment>
<keyword evidence="2" id="KW-0539">Nucleus</keyword>
<feature type="compositionally biased region" description="Polar residues" evidence="3">
    <location>
        <begin position="368"/>
        <end position="386"/>
    </location>
</feature>
<feature type="compositionally biased region" description="Polar residues" evidence="3">
    <location>
        <begin position="467"/>
        <end position="477"/>
    </location>
</feature>
<dbReference type="GeneTree" id="ENSGT00940000158784"/>
<feature type="region of interest" description="Disordered" evidence="3">
    <location>
        <begin position="1"/>
        <end position="36"/>
    </location>
</feature>
<feature type="region of interest" description="Disordered" evidence="3">
    <location>
        <begin position="307"/>
        <end position="423"/>
    </location>
</feature>
<feature type="compositionally biased region" description="Low complexity" evidence="3">
    <location>
        <begin position="337"/>
        <end position="352"/>
    </location>
</feature>
<evidence type="ECO:0000256" key="2">
    <source>
        <dbReference type="ARBA" id="ARBA00023242"/>
    </source>
</evidence>
<feature type="region of interest" description="Disordered" evidence="3">
    <location>
        <begin position="1044"/>
        <end position="1070"/>
    </location>
</feature>
<dbReference type="SMART" id="SM00384">
    <property type="entry name" value="AT_hook"/>
    <property type="match status" value="4"/>
</dbReference>
<feature type="compositionally biased region" description="Polar residues" evidence="3">
    <location>
        <begin position="665"/>
        <end position="691"/>
    </location>
</feature>
<name>A0A7N8XIY1_9TELE</name>
<feature type="compositionally biased region" description="Polar residues" evidence="3">
    <location>
        <begin position="1044"/>
        <end position="1065"/>
    </location>
</feature>
<feature type="compositionally biased region" description="Low complexity" evidence="3">
    <location>
        <begin position="1015"/>
        <end position="1025"/>
    </location>
</feature>
<feature type="compositionally biased region" description="Polar residues" evidence="3">
    <location>
        <begin position="394"/>
        <end position="408"/>
    </location>
</feature>
<feature type="compositionally biased region" description="Basic residues" evidence="3">
    <location>
        <begin position="411"/>
        <end position="421"/>
    </location>
</feature>
<feature type="compositionally biased region" description="Basic and acidic residues" evidence="3">
    <location>
        <begin position="1189"/>
        <end position="1199"/>
    </location>
</feature>
<evidence type="ECO:0000256" key="3">
    <source>
        <dbReference type="SAM" id="MobiDB-lite"/>
    </source>
</evidence>
<feature type="compositionally biased region" description="Basic residues" evidence="3">
    <location>
        <begin position="957"/>
        <end position="969"/>
    </location>
</feature>
<feature type="compositionally biased region" description="Polar residues" evidence="3">
    <location>
        <begin position="206"/>
        <end position="216"/>
    </location>
</feature>
<dbReference type="GO" id="GO:0006355">
    <property type="term" value="P:regulation of DNA-templated transcription"/>
    <property type="evidence" value="ECO:0007669"/>
    <property type="project" value="TreeGrafter"/>
</dbReference>
<feature type="compositionally biased region" description="Polar residues" evidence="3">
    <location>
        <begin position="247"/>
        <end position="259"/>
    </location>
</feature>
<feature type="region of interest" description="Disordered" evidence="3">
    <location>
        <begin position="664"/>
        <end position="699"/>
    </location>
</feature>
<feature type="region of interest" description="Disordered" evidence="3">
    <location>
        <begin position="106"/>
        <end position="145"/>
    </location>
</feature>
<dbReference type="GO" id="GO:0003677">
    <property type="term" value="F:DNA binding"/>
    <property type="evidence" value="ECO:0007669"/>
    <property type="project" value="InterPro"/>
</dbReference>
<dbReference type="PANTHER" id="PTHR46147:SF2">
    <property type="entry name" value="SET-BINDING PROTEIN"/>
    <property type="match status" value="1"/>
</dbReference>
<feature type="compositionally biased region" description="Gly residues" evidence="3">
    <location>
        <begin position="114"/>
        <end position="131"/>
    </location>
</feature>
<feature type="region of interest" description="Disordered" evidence="3">
    <location>
        <begin position="909"/>
        <end position="1025"/>
    </location>
</feature>
<feature type="compositionally biased region" description="Basic and acidic residues" evidence="3">
    <location>
        <begin position="1000"/>
        <end position="1013"/>
    </location>
</feature>
<dbReference type="GO" id="GO:0005654">
    <property type="term" value="C:nucleoplasm"/>
    <property type="evidence" value="ECO:0007669"/>
    <property type="project" value="TreeGrafter"/>
</dbReference>
<accession>A0A7N8XIY1</accession>
<dbReference type="Ensembl" id="ENSMAMT00000061529.1">
    <property type="protein sequence ID" value="ENSMAMP00000051695.1"/>
    <property type="gene ID" value="ENSMAMG00000013171.2"/>
</dbReference>
<feature type="region of interest" description="Disordered" evidence="3">
    <location>
        <begin position="206"/>
        <end position="261"/>
    </location>
</feature>
<feature type="region of interest" description="Disordered" evidence="3">
    <location>
        <begin position="1163"/>
        <end position="1200"/>
    </location>
</feature>
<evidence type="ECO:0000256" key="1">
    <source>
        <dbReference type="ARBA" id="ARBA00004123"/>
    </source>
</evidence>
<feature type="compositionally biased region" description="Basic residues" evidence="3">
    <location>
        <begin position="1172"/>
        <end position="1181"/>
    </location>
</feature>
<organism evidence="4 5">
    <name type="scientific">Mastacembelus armatus</name>
    <name type="common">zig-zag eel</name>
    <dbReference type="NCBI Taxonomy" id="205130"/>
    <lineage>
        <taxon>Eukaryota</taxon>
        <taxon>Metazoa</taxon>
        <taxon>Chordata</taxon>
        <taxon>Craniata</taxon>
        <taxon>Vertebrata</taxon>
        <taxon>Euteleostomi</taxon>
        <taxon>Actinopterygii</taxon>
        <taxon>Neopterygii</taxon>
        <taxon>Teleostei</taxon>
        <taxon>Neoteleostei</taxon>
        <taxon>Acanthomorphata</taxon>
        <taxon>Anabantaria</taxon>
        <taxon>Synbranchiformes</taxon>
        <taxon>Mastacembelidae</taxon>
        <taxon>Mastacembelus</taxon>
    </lineage>
</organism>
<feature type="compositionally biased region" description="Basic and acidic residues" evidence="3">
    <location>
        <begin position="970"/>
        <end position="982"/>
    </location>
</feature>
<dbReference type="InterPro" id="IPR017956">
    <property type="entry name" value="AT_hook_DNA-bd_motif"/>
</dbReference>
<proteinExistence type="predicted"/>
<feature type="region of interest" description="Disordered" evidence="3">
    <location>
        <begin position="547"/>
        <end position="636"/>
    </location>
</feature>
<feature type="region of interest" description="Disordered" evidence="3">
    <location>
        <begin position="467"/>
        <end position="487"/>
    </location>
</feature>
<sequence length="1276" mass="139989">MEPRDLVGSARPKEAELQGGRVGPNEDLEGAGDIGLARSDDVINGAISEGEGLEEQGEGLLEEQEFSIKEASFQEGSLKLKIQTTKRTKKPPKSLENYICPPEIRMTIRPPVGEGKGGRQGRTGGGTGQGRGPKDEDRGPPRKRVSHHHCKFFHLHLFVSLFCHPQTYERQFRMPEHREGGLLQLLGDHTPPKHHHAHQHQINPDWLTSTAPSVSPANPADSEPARELVGASRTSLLDPTQPFPRTATRSPSPQRSLTPDLQLPVVTDASILNLTSLSRCGSFPCAVNLRKKLLYIMDRKADTVLHSDIRSISPSPSPKPRANISPSPSPRPRVALSPSPSHSSSSTISSKPTKAKERWSYLKVKSHASLTPPQRDNRGSPSTLNDPPSAFPITPSSPLYTNTDSLTVHTPIKRKRGRPKKQPLLTVETIHEGTSTSPPSPLAQESAVGLSRRRKTHTLNTLVQMTSPNTSISSSNLKLKRGRGHSRPVSKLKLGKMQSILNEILSGSSQNGTLALKSSSTPVTSAMSAMASTIEARLGKQINVSKRGTIYIGKKRGRKPRAENQGTNPPKTTRDKPHLPISTSSLYESPVVPSTTSSPSSSAPSIRASHPDATMPSLQPISALPSKPPGRGFLSGGWKLSPPRLLANSPSHLSEGASVKEVTLSPISESHSEETIPSDSGIGTDNNSTSDQTEKGPASRRRYSFDLCGFEAAEAAALEASNRGSRTHYERQVTAVDNFLSQQEKKQKHRRKRKCLQSRDHLHFLSELEEVVVKFQQLRVTHRRYTCYPQHPYPSIFRLNFHHYYPVTYDSYPCDTSSYLRRSADLKAKRRRGRPAKGSEPVTSKLPFVQGYGYPLAGGNYYAAPYAMPYAPPLSLGYFPPAPPFYLPHHSIGPAPPSPFMRPAVPPPKAFHSSGHSKLQPGAKLRSTSGPLQGPTVRGEGLGSLGSGSTGGLAGVRLHKRKHKHKHKHKDEPLLSPRDRQELGGLFSGAKTNARLGMLSDRRDSSKHLEKQRASGRGTSLGSSLGIFESDQLSTHSLADNQFHSRQTGQPTNSFMSGYSNQSPRSGAASDLFLGSREDECGARSRKMRLSMFGDQSLILCSAVYLPCYISSHSCSIFPLPGVPSKRRYKRREVEQIQKDVRRMHSLNFEHVQKILRAKRLQRQAKTGNNVIKRRPGRPRKQPLEESEPTNRREEDCDGRTLGMPVLERCDDLPGRQSLRPGLTPEPLEFSNHDSISATIETVVHQARSVPPLNYLIPSSSSPLIPPPCLTLTPSH</sequence>
<evidence type="ECO:0000313" key="5">
    <source>
        <dbReference type="Proteomes" id="UP000261640"/>
    </source>
</evidence>
<keyword evidence="5" id="KW-1185">Reference proteome</keyword>
<reference evidence="4" key="2">
    <citation type="submission" date="2025-09" db="UniProtKB">
        <authorList>
            <consortium name="Ensembl"/>
        </authorList>
    </citation>
    <scope>IDENTIFICATION</scope>
</reference>
<feature type="compositionally biased region" description="Basic residues" evidence="3">
    <location>
        <begin position="478"/>
        <end position="487"/>
    </location>
</feature>
<dbReference type="GO" id="GO:0042800">
    <property type="term" value="F:histone H3K4 methyltransferase activity"/>
    <property type="evidence" value="ECO:0007669"/>
    <property type="project" value="TreeGrafter"/>
</dbReference>
<evidence type="ECO:0000313" key="4">
    <source>
        <dbReference type="Ensembl" id="ENSMAMP00000051695.1"/>
    </source>
</evidence>